<evidence type="ECO:0000313" key="1">
    <source>
        <dbReference type="EMBL" id="GAF86929.1"/>
    </source>
</evidence>
<gene>
    <name evidence="1" type="ORF">S01H1_25018</name>
</gene>
<dbReference type="AlphaFoldDB" id="X0T105"/>
<name>X0T105_9ZZZZ</name>
<dbReference type="SUPFAM" id="SSF52096">
    <property type="entry name" value="ClpP/crotonase"/>
    <property type="match status" value="1"/>
</dbReference>
<feature type="non-terminal residue" evidence="1">
    <location>
        <position position="288"/>
    </location>
</feature>
<organism evidence="1">
    <name type="scientific">marine sediment metagenome</name>
    <dbReference type="NCBI Taxonomy" id="412755"/>
    <lineage>
        <taxon>unclassified sequences</taxon>
        <taxon>metagenomes</taxon>
        <taxon>ecological metagenomes</taxon>
    </lineage>
</organism>
<dbReference type="Gene3D" id="3.90.226.10">
    <property type="entry name" value="2-enoyl-CoA Hydratase, Chain A, domain 1"/>
    <property type="match status" value="1"/>
</dbReference>
<accession>X0T105</accession>
<feature type="non-terminal residue" evidence="1">
    <location>
        <position position="1"/>
    </location>
</feature>
<reference evidence="1" key="1">
    <citation type="journal article" date="2014" name="Front. Microbiol.">
        <title>High frequency of phylogenetically diverse reductive dehalogenase-homologous genes in deep subseafloor sedimentary metagenomes.</title>
        <authorList>
            <person name="Kawai M."/>
            <person name="Futagami T."/>
            <person name="Toyoda A."/>
            <person name="Takaki Y."/>
            <person name="Nishi S."/>
            <person name="Hori S."/>
            <person name="Arai W."/>
            <person name="Tsubouchi T."/>
            <person name="Morono Y."/>
            <person name="Uchiyama I."/>
            <person name="Ito T."/>
            <person name="Fujiyama A."/>
            <person name="Inagaki F."/>
            <person name="Takami H."/>
        </authorList>
    </citation>
    <scope>NUCLEOTIDE SEQUENCE</scope>
    <source>
        <strain evidence="1">Expedition CK06-06</strain>
    </source>
</reference>
<sequence length="288" mass="34480">AEEVKSRIRSLESEKIQLVHAYFYLQEVAAFMQDEHTKVRFLRTWDKHFPERFPLIIKIFKENVYVMQDLGPAGIPAYSELLSIDGRPVAEMIDDCWKLVNQTLPHYKRQIAEETFGTWLQAYFKNKPPWEVSYRYDGQEEMVKVPAISAEEFREKAGQDVMYSESSLEVSGEAVPVLEIPKFYYQDREAYDKFIEDFFSKHKDKNAIVIDIRRNPGGDGRWALFVLDFLTDSPYLEHRRFDFKISKPFVDIARYSLHSQYYEKKFPRILWWFPFWNLIVDDYWVDKM</sequence>
<comment type="caution">
    <text evidence="1">The sequence shown here is derived from an EMBL/GenBank/DDBJ whole genome shotgun (WGS) entry which is preliminary data.</text>
</comment>
<protein>
    <submittedName>
        <fullName evidence="1">Uncharacterized protein</fullName>
    </submittedName>
</protein>
<dbReference type="InterPro" id="IPR029045">
    <property type="entry name" value="ClpP/crotonase-like_dom_sf"/>
</dbReference>
<proteinExistence type="predicted"/>
<dbReference type="EMBL" id="BARS01015071">
    <property type="protein sequence ID" value="GAF86929.1"/>
    <property type="molecule type" value="Genomic_DNA"/>
</dbReference>